<dbReference type="VEuPathDB" id="FungiDB:AN0538"/>
<dbReference type="AlphaFoldDB" id="Q5BFZ2"/>
<evidence type="ECO:0000313" key="2">
    <source>
        <dbReference type="Proteomes" id="UP000000560"/>
    </source>
</evidence>
<accession>Q5BFZ2</accession>
<dbReference type="RefSeq" id="XP_658142.1">
    <property type="nucleotide sequence ID" value="XM_653050.1"/>
</dbReference>
<gene>
    <name evidence="1" type="ORF">ANIA_00538</name>
</gene>
<dbReference type="EMBL" id="BN001308">
    <property type="protein sequence ID" value="CBF89283.1"/>
    <property type="molecule type" value="Genomic_DNA"/>
</dbReference>
<name>Q5BFZ2_EMENI</name>
<reference evidence="2" key="1">
    <citation type="journal article" date="2005" name="Nature">
        <title>Sequencing of Aspergillus nidulans and comparative analysis with A. fumigatus and A. oryzae.</title>
        <authorList>
            <person name="Galagan J.E."/>
            <person name="Calvo S.E."/>
            <person name="Cuomo C."/>
            <person name="Ma L.J."/>
            <person name="Wortman J.R."/>
            <person name="Batzoglou S."/>
            <person name="Lee S.I."/>
            <person name="Basturkmen M."/>
            <person name="Spevak C.C."/>
            <person name="Clutterbuck J."/>
            <person name="Kapitonov V."/>
            <person name="Jurka J."/>
            <person name="Scazzocchio C."/>
            <person name="Farman M."/>
            <person name="Butler J."/>
            <person name="Purcell S."/>
            <person name="Harris S."/>
            <person name="Braus G.H."/>
            <person name="Draht O."/>
            <person name="Busch S."/>
            <person name="D'Enfert C."/>
            <person name="Bouchier C."/>
            <person name="Goldman G.H."/>
            <person name="Bell-Pedersen D."/>
            <person name="Griffiths-Jones S."/>
            <person name="Doonan J.H."/>
            <person name="Yu J."/>
            <person name="Vienken K."/>
            <person name="Pain A."/>
            <person name="Freitag M."/>
            <person name="Selker E.U."/>
            <person name="Archer D.B."/>
            <person name="Penalva M.A."/>
            <person name="Oakley B.R."/>
            <person name="Momany M."/>
            <person name="Tanaka T."/>
            <person name="Kumagai T."/>
            <person name="Asai K."/>
            <person name="Machida M."/>
            <person name="Nierman W.C."/>
            <person name="Denning D.W."/>
            <person name="Caddick M."/>
            <person name="Hynes M."/>
            <person name="Paoletti M."/>
            <person name="Fischer R."/>
            <person name="Miller B."/>
            <person name="Dyer P."/>
            <person name="Sachs M.S."/>
            <person name="Osmani S.A."/>
            <person name="Birren B.W."/>
        </authorList>
    </citation>
    <scope>NUCLEOTIDE SEQUENCE [LARGE SCALE GENOMIC DNA]</scope>
    <source>
        <strain evidence="2">FGSC A4 / ATCC 38163 / CBS 112.46 / NRRL 194 / M139</strain>
    </source>
</reference>
<keyword evidence="2" id="KW-1185">Reference proteome</keyword>
<dbReference type="KEGG" id="ani:ANIA_00538"/>
<dbReference type="GeneID" id="2876310"/>
<proteinExistence type="predicted"/>
<dbReference type="Proteomes" id="UP000000560">
    <property type="component" value="Chromosome VIII"/>
</dbReference>
<sequence length="115" mass="13445">MAWTETIEVRDRSRGWSLQREILGKDLEEAKGVEDKKKEFSIWKCCILALTANSTDMSVQYMEPNTPMPPTCTKPVPWTTQYFKESIYLSKGWDLLLWVPQSYIYMAVIALECWV</sequence>
<dbReference type="HOGENOM" id="CLU_2108987_0_0_1"/>
<reference evidence="2" key="2">
    <citation type="journal article" date="2009" name="Fungal Genet. Biol.">
        <title>The 2008 update of the Aspergillus nidulans genome annotation: a community effort.</title>
        <authorList>
            <person name="Wortman J.R."/>
            <person name="Gilsenan J.M."/>
            <person name="Joardar V."/>
            <person name="Deegan J."/>
            <person name="Clutterbuck J."/>
            <person name="Andersen M.R."/>
            <person name="Archer D."/>
            <person name="Bencina M."/>
            <person name="Braus G."/>
            <person name="Coutinho P."/>
            <person name="von Dohren H."/>
            <person name="Doonan J."/>
            <person name="Driessen A.J."/>
            <person name="Durek P."/>
            <person name="Espeso E."/>
            <person name="Fekete E."/>
            <person name="Flipphi M."/>
            <person name="Estrada C.G."/>
            <person name="Geysens S."/>
            <person name="Goldman G."/>
            <person name="de Groot P.W."/>
            <person name="Hansen K."/>
            <person name="Harris S.D."/>
            <person name="Heinekamp T."/>
            <person name="Helmstaedt K."/>
            <person name="Henrissat B."/>
            <person name="Hofmann G."/>
            <person name="Homan T."/>
            <person name="Horio T."/>
            <person name="Horiuchi H."/>
            <person name="James S."/>
            <person name="Jones M."/>
            <person name="Karaffa L."/>
            <person name="Karanyi Z."/>
            <person name="Kato M."/>
            <person name="Keller N."/>
            <person name="Kelly D.E."/>
            <person name="Kiel J.A."/>
            <person name="Kim J.M."/>
            <person name="van der Klei I.J."/>
            <person name="Klis F.M."/>
            <person name="Kovalchuk A."/>
            <person name="Krasevec N."/>
            <person name="Kubicek C.P."/>
            <person name="Liu B."/>
            <person name="Maccabe A."/>
            <person name="Meyer V."/>
            <person name="Mirabito P."/>
            <person name="Miskei M."/>
            <person name="Mos M."/>
            <person name="Mullins J."/>
            <person name="Nelson D.R."/>
            <person name="Nielsen J."/>
            <person name="Oakley B.R."/>
            <person name="Osmani S.A."/>
            <person name="Pakula T."/>
            <person name="Paszewski A."/>
            <person name="Paulsen I."/>
            <person name="Pilsyk S."/>
            <person name="Pocsi I."/>
            <person name="Punt P.J."/>
            <person name="Ram A.F."/>
            <person name="Ren Q."/>
            <person name="Robellet X."/>
            <person name="Robson G."/>
            <person name="Seiboth B."/>
            <person name="van Solingen P."/>
            <person name="Specht T."/>
            <person name="Sun J."/>
            <person name="Taheri-Talesh N."/>
            <person name="Takeshita N."/>
            <person name="Ussery D."/>
            <person name="vanKuyk P.A."/>
            <person name="Visser H."/>
            <person name="van de Vondervoort P.J."/>
            <person name="de Vries R.P."/>
            <person name="Walton J."/>
            <person name="Xiang X."/>
            <person name="Xiong Y."/>
            <person name="Zeng A.P."/>
            <person name="Brandt B.W."/>
            <person name="Cornell M.J."/>
            <person name="van den Hondel C.A."/>
            <person name="Visser J."/>
            <person name="Oliver S.G."/>
            <person name="Turner G."/>
        </authorList>
    </citation>
    <scope>GENOME REANNOTATION</scope>
    <source>
        <strain evidence="2">FGSC A4 / ATCC 38163 / CBS 112.46 / NRRL 194 / M139</strain>
    </source>
</reference>
<organism evidence="1 2">
    <name type="scientific">Emericella nidulans (strain FGSC A4 / ATCC 38163 / CBS 112.46 / NRRL 194 / M139)</name>
    <name type="common">Aspergillus nidulans</name>
    <dbReference type="NCBI Taxonomy" id="227321"/>
    <lineage>
        <taxon>Eukaryota</taxon>
        <taxon>Fungi</taxon>
        <taxon>Dikarya</taxon>
        <taxon>Ascomycota</taxon>
        <taxon>Pezizomycotina</taxon>
        <taxon>Eurotiomycetes</taxon>
        <taxon>Eurotiomycetidae</taxon>
        <taxon>Eurotiales</taxon>
        <taxon>Aspergillaceae</taxon>
        <taxon>Aspergillus</taxon>
        <taxon>Aspergillus subgen. Nidulantes</taxon>
    </lineage>
</organism>
<dbReference type="InParanoid" id="Q5BFZ2"/>
<evidence type="ECO:0000313" key="1">
    <source>
        <dbReference type="EMBL" id="CBF89283.1"/>
    </source>
</evidence>
<accession>C8VSN4</accession>
<protein>
    <submittedName>
        <fullName evidence="1">Uncharacterized protein</fullName>
    </submittedName>
</protein>